<sequence length="134" mass="14742">MLNITLSGGYTSESGGLKPIHDMHNPSEKRLLDILELLREGYGFLSMDKGNKNNLGPQQLEVYSEGGRYMLLFGVIDEDGEYEVKTLYYPNEGGMVIMHGEPYPAHAIGADFSPIIAACKEFLSTGDIVDVPLD</sequence>
<dbReference type="InterPro" id="IPR054205">
    <property type="entry name" value="DUF6911"/>
</dbReference>
<accession>A0A9X2WAS5</accession>
<dbReference type="EMBL" id="JALHAP010000078">
    <property type="protein sequence ID" value="MCT4702479.1"/>
    <property type="molecule type" value="Genomic_DNA"/>
</dbReference>
<comment type="caution">
    <text evidence="1">The sequence shown here is derived from an EMBL/GenBank/DDBJ whole genome shotgun (WGS) entry which is preliminary data.</text>
</comment>
<keyword evidence="2" id="KW-1185">Reference proteome</keyword>
<proteinExistence type="predicted"/>
<reference evidence="1" key="1">
    <citation type="submission" date="2022-03" db="EMBL/GenBank/DDBJ databases">
        <title>Proposal of a novel genus Dryocolo and two novel species.</title>
        <authorList>
            <person name="Maddock D.W."/>
            <person name="Brady C.L."/>
            <person name="Denman S."/>
            <person name="Arnold D."/>
        </authorList>
    </citation>
    <scope>NUCLEOTIDE SEQUENCE</scope>
    <source>
        <strain evidence="1">H6W4</strain>
    </source>
</reference>
<protein>
    <submittedName>
        <fullName evidence="1">Uncharacterized protein</fullName>
    </submittedName>
</protein>
<dbReference type="RefSeq" id="WP_271123240.1">
    <property type="nucleotide sequence ID" value="NZ_JALHAN010000065.1"/>
</dbReference>
<name>A0A9X2WAS5_9ENTR</name>
<gene>
    <name evidence="1" type="ORF">MUA00_11835</name>
</gene>
<evidence type="ECO:0000313" key="2">
    <source>
        <dbReference type="Proteomes" id="UP001150641"/>
    </source>
</evidence>
<evidence type="ECO:0000313" key="1">
    <source>
        <dbReference type="EMBL" id="MCT4702479.1"/>
    </source>
</evidence>
<dbReference type="AlphaFoldDB" id="A0A9X2WAS5"/>
<dbReference type="Proteomes" id="UP001150641">
    <property type="component" value="Unassembled WGS sequence"/>
</dbReference>
<dbReference type="Pfam" id="PF21852">
    <property type="entry name" value="DUF6911"/>
    <property type="match status" value="1"/>
</dbReference>
<organism evidence="1 2">
    <name type="scientific">Dryocola boscaweniae</name>
    <dbReference type="NCBI Taxonomy" id="2925397"/>
    <lineage>
        <taxon>Bacteria</taxon>
        <taxon>Pseudomonadati</taxon>
        <taxon>Pseudomonadota</taxon>
        <taxon>Gammaproteobacteria</taxon>
        <taxon>Enterobacterales</taxon>
        <taxon>Enterobacteriaceae</taxon>
        <taxon>Dryocola</taxon>
    </lineage>
</organism>